<reference evidence="4" key="3">
    <citation type="submission" date="2025-04" db="UniProtKB">
        <authorList>
            <consortium name="RefSeq"/>
        </authorList>
    </citation>
    <scope>IDENTIFICATION</scope>
    <source>
        <strain evidence="4">S238N-H82</strain>
        <tissue evidence="4">Testes</tissue>
    </source>
</reference>
<dbReference type="GO" id="GO:0048471">
    <property type="term" value="C:perinuclear region of cytoplasm"/>
    <property type="evidence" value="ECO:0000318"/>
    <property type="project" value="GO_Central"/>
</dbReference>
<dbReference type="SMART" id="SM00368">
    <property type="entry name" value="LRR_RI"/>
    <property type="match status" value="3"/>
</dbReference>
<dbReference type="GO" id="GO:0042981">
    <property type="term" value="P:regulation of apoptotic process"/>
    <property type="evidence" value="ECO:0007669"/>
    <property type="project" value="InterPro"/>
</dbReference>
<dbReference type="InterPro" id="IPR027038">
    <property type="entry name" value="RanGap"/>
</dbReference>
<dbReference type="PROSITE" id="PS50209">
    <property type="entry name" value="CARD"/>
    <property type="match status" value="1"/>
</dbReference>
<keyword evidence="3" id="KW-1185">Reference proteome</keyword>
<dbReference type="eggNOG" id="ENOG502RTTE">
    <property type="taxonomic scope" value="Eukaryota"/>
</dbReference>
<dbReference type="GO" id="GO:0005096">
    <property type="term" value="F:GTPase activator activity"/>
    <property type="evidence" value="ECO:0000318"/>
    <property type="project" value="GO_Central"/>
</dbReference>
<dbReference type="Pfam" id="PF00619">
    <property type="entry name" value="CARD"/>
    <property type="match status" value="1"/>
</dbReference>
<dbReference type="GO" id="GO:0005634">
    <property type="term" value="C:nucleus"/>
    <property type="evidence" value="ECO:0000318"/>
    <property type="project" value="GO_Central"/>
</dbReference>
<dbReference type="EMBL" id="GG666641">
    <property type="protein sequence ID" value="EEN46618.1"/>
    <property type="molecule type" value="Genomic_DNA"/>
</dbReference>
<reference evidence="2" key="1">
    <citation type="journal article" date="2008" name="Nature">
        <title>The amphioxus genome and the evolution of the chordate karyotype.</title>
        <authorList>
            <consortium name="US DOE Joint Genome Institute (JGI-PGF)"/>
            <person name="Putnam N.H."/>
            <person name="Butts T."/>
            <person name="Ferrier D.E.K."/>
            <person name="Furlong R.F."/>
            <person name="Hellsten U."/>
            <person name="Kawashima T."/>
            <person name="Robinson-Rechavi M."/>
            <person name="Shoguchi E."/>
            <person name="Terry A."/>
            <person name="Yu J.-K."/>
            <person name="Benito-Gutierrez E.L."/>
            <person name="Dubchak I."/>
            <person name="Garcia-Fernandez J."/>
            <person name="Gibson-Brown J.J."/>
            <person name="Grigoriev I.V."/>
            <person name="Horton A.C."/>
            <person name="de Jong P.J."/>
            <person name="Jurka J."/>
            <person name="Kapitonov V.V."/>
            <person name="Kohara Y."/>
            <person name="Kuroki Y."/>
            <person name="Lindquist E."/>
            <person name="Lucas S."/>
            <person name="Osoegawa K."/>
            <person name="Pennacchio L.A."/>
            <person name="Salamov A.A."/>
            <person name="Satou Y."/>
            <person name="Sauka-Spengler T."/>
            <person name="Schmutz J."/>
            <person name="Shin-I T."/>
            <person name="Toyoda A."/>
            <person name="Bronner-Fraser M."/>
            <person name="Fujiyama A."/>
            <person name="Holland L.Z."/>
            <person name="Holland P.W.H."/>
            <person name="Satoh N."/>
            <person name="Rokhsar D.S."/>
        </authorList>
    </citation>
    <scope>NUCLEOTIDE SEQUENCE [LARGE SCALE GENOMIC DNA]</scope>
    <source>
        <strain evidence="2">S238N-H82</strain>
        <tissue evidence="2">Testes</tissue>
    </source>
</reference>
<dbReference type="OrthoDB" id="10031931at2759"/>
<dbReference type="InterPro" id="IPR001611">
    <property type="entry name" value="Leu-rich_rpt"/>
</dbReference>
<dbReference type="AlphaFoldDB" id="C3ZLI1"/>
<dbReference type="SUPFAM" id="SSF52047">
    <property type="entry name" value="RNI-like"/>
    <property type="match status" value="1"/>
</dbReference>
<dbReference type="Gene3D" id="3.80.10.10">
    <property type="entry name" value="Ribonuclease Inhibitor"/>
    <property type="match status" value="1"/>
</dbReference>
<dbReference type="GO" id="GO:0031267">
    <property type="term" value="F:small GTPase binding"/>
    <property type="evidence" value="ECO:0000318"/>
    <property type="project" value="GO_Central"/>
</dbReference>
<evidence type="ECO:0000313" key="2">
    <source>
        <dbReference type="EMBL" id="EEN46618.1"/>
    </source>
</evidence>
<dbReference type="PANTHER" id="PTHR24113">
    <property type="entry name" value="RAN GTPASE-ACTIVATING PROTEIN 1"/>
    <property type="match status" value="1"/>
</dbReference>
<dbReference type="PANTHER" id="PTHR24113:SF15">
    <property type="entry name" value="NACHT DOMAIN-CONTAINING PROTEIN"/>
    <property type="match status" value="1"/>
</dbReference>
<dbReference type="InterPro" id="IPR011029">
    <property type="entry name" value="DEATH-like_dom_sf"/>
</dbReference>
<dbReference type="GO" id="GO:0005829">
    <property type="term" value="C:cytosol"/>
    <property type="evidence" value="ECO:0000318"/>
    <property type="project" value="GO_Central"/>
</dbReference>
<dbReference type="Pfam" id="PF13516">
    <property type="entry name" value="LRR_6"/>
    <property type="match status" value="1"/>
</dbReference>
<dbReference type="RefSeq" id="XP_035686376.1">
    <property type="nucleotide sequence ID" value="XM_035830483.1"/>
</dbReference>
<dbReference type="OMA" id="FVSKRCQ"/>
<organism>
    <name type="scientific">Branchiostoma floridae</name>
    <name type="common">Florida lancelet</name>
    <name type="synonym">Amphioxus</name>
    <dbReference type="NCBI Taxonomy" id="7739"/>
    <lineage>
        <taxon>Eukaryota</taxon>
        <taxon>Metazoa</taxon>
        <taxon>Chordata</taxon>
        <taxon>Cephalochordata</taxon>
        <taxon>Leptocardii</taxon>
        <taxon>Amphioxiformes</taxon>
        <taxon>Branchiostomatidae</taxon>
        <taxon>Branchiostoma</taxon>
    </lineage>
</organism>
<reference evidence="3" key="2">
    <citation type="journal article" date="2020" name="Nat. Ecol. Evol.">
        <title>Deeply conserved synteny resolves early events in vertebrate evolution.</title>
        <authorList>
            <person name="Simakov O."/>
            <person name="Marletaz F."/>
            <person name="Yue J.X."/>
            <person name="O'Connell B."/>
            <person name="Jenkins J."/>
            <person name="Brandt A."/>
            <person name="Calef R."/>
            <person name="Tung C.H."/>
            <person name="Huang T.K."/>
            <person name="Schmutz J."/>
            <person name="Satoh N."/>
            <person name="Yu J.K."/>
            <person name="Putnam N.H."/>
            <person name="Green R.E."/>
            <person name="Rokhsar D.S."/>
        </authorList>
    </citation>
    <scope>NUCLEOTIDE SEQUENCE [LARGE SCALE GENOMIC DNA]</scope>
    <source>
        <strain evidence="3">S238N-H82</strain>
    </source>
</reference>
<dbReference type="InParanoid" id="C3ZLI1"/>
<accession>C3ZLI1</accession>
<sequence length="459" mass="51118">MRKSLKRILHHYRQKLVGEVYPNVAALLACLVTDGTFSPEEEYTVLSLPNRHNQVRALLDILETKENKVFGSFTNSLRSICYTHLAKALEEDAAEVLTSPRQVDVEITPRTSDEDEMPSPWERFVRRYFVSKRCQGEQLLSVCADEDGTYLPYIQDEFLWDFVCSYYDHYDVVPKSLTSFTIHCVTEGAERHRQKNIIGKHSLYSSLLEALRALPDIITSLESADGEGCSSPGLTIEISVYTTKTIEEAKAIIQLLPYMPRLQELYVFRVQIENDTAVDLSEAFVHLKDLRVLSLHTTNLSANGAGILAEQLPSLRKLEELVIAFNRIGDAGAKSLGRKIGYLKRMKVLNLLGNGLTHEGALAAIESAPQLEQVKCSHISINEDGAESLGETFASMQKLKEVHLNFLNMSAQASSVLNGHLAQIQQLEVLDMDTCSSYESDINIILTACESGSSGNSAD</sequence>
<dbReference type="PROSITE" id="PS51257">
    <property type="entry name" value="PROKAR_LIPOPROTEIN"/>
    <property type="match status" value="1"/>
</dbReference>
<dbReference type="InterPro" id="IPR001315">
    <property type="entry name" value="CARD"/>
</dbReference>
<dbReference type="CDD" id="cd01671">
    <property type="entry name" value="CARD"/>
    <property type="match status" value="1"/>
</dbReference>
<dbReference type="SUPFAM" id="SSF47986">
    <property type="entry name" value="DEATH domain"/>
    <property type="match status" value="1"/>
</dbReference>
<dbReference type="Gene3D" id="1.10.533.10">
    <property type="entry name" value="Death Domain, Fas"/>
    <property type="match status" value="1"/>
</dbReference>
<evidence type="ECO:0000313" key="3">
    <source>
        <dbReference type="Proteomes" id="UP000001554"/>
    </source>
</evidence>
<proteinExistence type="predicted"/>
<evidence type="ECO:0000313" key="4">
    <source>
        <dbReference type="RefSeq" id="XP_035686376.1"/>
    </source>
</evidence>
<protein>
    <submittedName>
        <fullName evidence="4">Uncharacterized protein LOC118422741</fullName>
    </submittedName>
</protein>
<dbReference type="GeneID" id="118422741"/>
<dbReference type="Proteomes" id="UP000001554">
    <property type="component" value="Chromosome 9"/>
</dbReference>
<name>C3ZLI1_BRAFL</name>
<feature type="domain" description="CARD" evidence="1">
    <location>
        <begin position="1"/>
        <end position="92"/>
    </location>
</feature>
<dbReference type="InterPro" id="IPR032675">
    <property type="entry name" value="LRR_dom_sf"/>
</dbReference>
<dbReference type="KEGG" id="bfo:118422741"/>
<dbReference type="GO" id="GO:0051168">
    <property type="term" value="P:nuclear export"/>
    <property type="evidence" value="ECO:0000318"/>
    <property type="project" value="GO_Central"/>
</dbReference>
<evidence type="ECO:0000259" key="1">
    <source>
        <dbReference type="PROSITE" id="PS50209"/>
    </source>
</evidence>
<gene>
    <name evidence="4" type="primary">LOC118422741</name>
    <name evidence="2" type="ORF">BRAFLDRAFT_123610</name>
</gene>